<protein>
    <submittedName>
        <fullName evidence="1">Uncharacterized protein</fullName>
    </submittedName>
</protein>
<dbReference type="RefSeq" id="WP_109429836.1">
    <property type="nucleotide sequence ID" value="NZ_MPDK01000004.1"/>
</dbReference>
<dbReference type="EMBL" id="MPDK01000004">
    <property type="protein sequence ID" value="PWI58333.1"/>
    <property type="molecule type" value="Genomic_DNA"/>
</dbReference>
<accession>A0A2U3DAP9</accession>
<reference evidence="1 2" key="1">
    <citation type="submission" date="2016-11" db="EMBL/GenBank/DDBJ databases">
        <title>Comparative genomics of Acidibacillus ferroxidans species.</title>
        <authorList>
            <person name="Oliveira G."/>
            <person name="Nunes G."/>
            <person name="Oliveira R."/>
            <person name="Araujo F."/>
            <person name="Salim A."/>
            <person name="Scholte L."/>
            <person name="Morais D."/>
            <person name="Nancucheo I."/>
            <person name="Johnson D.B."/>
            <person name="Grail B."/>
            <person name="Bittencourt J."/>
            <person name="Valadares R."/>
        </authorList>
    </citation>
    <scope>NUCLEOTIDE SEQUENCE [LARGE SCALE GENOMIC DNA]</scope>
    <source>
        <strain evidence="1 2">Y002</strain>
    </source>
</reference>
<dbReference type="AlphaFoldDB" id="A0A2U3DAP9"/>
<comment type="caution">
    <text evidence="1">The sequence shown here is derived from an EMBL/GenBank/DDBJ whole genome shotgun (WGS) entry which is preliminary data.</text>
</comment>
<evidence type="ECO:0000313" key="2">
    <source>
        <dbReference type="Proteomes" id="UP000245380"/>
    </source>
</evidence>
<organism evidence="1 2">
    <name type="scientific">Sulfoacidibacillus thermotolerans</name>
    <name type="common">Acidibacillus sulfuroxidans</name>
    <dbReference type="NCBI Taxonomy" id="1765684"/>
    <lineage>
        <taxon>Bacteria</taxon>
        <taxon>Bacillati</taxon>
        <taxon>Bacillota</taxon>
        <taxon>Bacilli</taxon>
        <taxon>Bacillales</taxon>
        <taxon>Alicyclobacillaceae</taxon>
        <taxon>Sulfoacidibacillus</taxon>
    </lineage>
</organism>
<name>A0A2U3DAP9_SULT2</name>
<evidence type="ECO:0000313" key="1">
    <source>
        <dbReference type="EMBL" id="PWI58333.1"/>
    </source>
</evidence>
<gene>
    <name evidence="1" type="ORF">BM613_03695</name>
</gene>
<proteinExistence type="predicted"/>
<dbReference type="Proteomes" id="UP000245380">
    <property type="component" value="Unassembled WGS sequence"/>
</dbReference>
<sequence>MAQGPNQQKKWWMGISLVTLGAVAHPTVQQWLRKVLVKTAQGILEVKDEAIEMYALTREELEDIVAEVKYRRRFEKMAVAGSKVTETIHQEPILENAKRSRVQTSPTESEDLQGVDVLLQVHER</sequence>
<keyword evidence="2" id="KW-1185">Reference proteome</keyword>